<proteinExistence type="predicted"/>
<dbReference type="SMART" id="SM00364">
    <property type="entry name" value="LRR_BAC"/>
    <property type="match status" value="6"/>
</dbReference>
<keyword evidence="1" id="KW-0433">Leucine-rich repeat</keyword>
<evidence type="ECO:0008006" key="4">
    <source>
        <dbReference type="Google" id="ProtNLM"/>
    </source>
</evidence>
<evidence type="ECO:0000256" key="2">
    <source>
        <dbReference type="ARBA" id="ARBA00022737"/>
    </source>
</evidence>
<dbReference type="InterPro" id="IPR001611">
    <property type="entry name" value="Leu-rich_rpt"/>
</dbReference>
<organism evidence="3">
    <name type="scientific">Indivirus ILV1</name>
    <dbReference type="NCBI Taxonomy" id="1977633"/>
    <lineage>
        <taxon>Viruses</taxon>
        <taxon>Varidnaviria</taxon>
        <taxon>Bamfordvirae</taxon>
        <taxon>Nucleocytoviricota</taxon>
        <taxon>Megaviricetes</taxon>
        <taxon>Imitervirales</taxon>
        <taxon>Mimiviridae</taxon>
        <taxon>Klosneuvirinae</taxon>
        <taxon>Indivirus</taxon>
    </lineage>
</organism>
<reference evidence="3" key="1">
    <citation type="journal article" date="2017" name="Science">
        <title>Giant viruses with an expanded complement of translation system components.</title>
        <authorList>
            <person name="Schulz F."/>
            <person name="Yutin N."/>
            <person name="Ivanova N.N."/>
            <person name="Ortega D.R."/>
            <person name="Lee T.K."/>
            <person name="Vierheilig J."/>
            <person name="Daims H."/>
            <person name="Horn M."/>
            <person name="Wagner M."/>
            <person name="Jensen G.J."/>
            <person name="Kyrpides N.C."/>
            <person name="Koonin E.V."/>
            <person name="Woyke T."/>
        </authorList>
    </citation>
    <scope>NUCLEOTIDE SEQUENCE</scope>
    <source>
        <strain evidence="3">ILV1</strain>
    </source>
</reference>
<sequence length="390" mass="44954">MNLSMTAQVVINNCKASKSEELLISNLGIDEQPDLSQFSWVERLDLSKNNLKKINKSLLPPNLKILCLNQNKITSISHLDIPESIEILFVSVNQIKHFDGVEFQNLKKLDISVNCLETFTFPPNVEKVNISANTLEKIGEFPESLTKLLCHDNMLTDFSYINNKLICINIANNKFSELPPFPDTIEYIICEDNYISQLWYIPENVKVFNIKNNRLKNLYLESICLPKCIEIIDFSDNMLSEMPSLPEGIKEVYFSGNRIEELVKIPLSVKILDVSDNCLSRIPEELKKRDMKFKYDNNLIHDDSDTDLYRSTSPDDTIFGNMFDMPPKKQEKDILDYFRGQKDNQSPPQTKEPIVTYYSGYNSHMLGTSAYNSPPKPKYIYIVHKKKVIL</sequence>
<dbReference type="SMART" id="SM00365">
    <property type="entry name" value="LRR_SD22"/>
    <property type="match status" value="3"/>
</dbReference>
<dbReference type="EMBL" id="KY684085">
    <property type="protein sequence ID" value="ARF09555.1"/>
    <property type="molecule type" value="Genomic_DNA"/>
</dbReference>
<dbReference type="Gene3D" id="3.80.10.10">
    <property type="entry name" value="Ribonuclease Inhibitor"/>
    <property type="match status" value="2"/>
</dbReference>
<dbReference type="PANTHER" id="PTHR47114:SF2">
    <property type="entry name" value="OLIGODENDROCYTE-MYELIN GLYCOPROTEIN"/>
    <property type="match status" value="1"/>
</dbReference>
<evidence type="ECO:0000313" key="3">
    <source>
        <dbReference type="EMBL" id="ARF09555.1"/>
    </source>
</evidence>
<dbReference type="InterPro" id="IPR032675">
    <property type="entry name" value="LRR_dom_sf"/>
</dbReference>
<accession>A0A1V0SCW9</accession>
<protein>
    <recommendedName>
        <fullName evidence="4">Leucine-rich repeat protein</fullName>
    </recommendedName>
</protein>
<dbReference type="PANTHER" id="PTHR47114">
    <property type="match status" value="1"/>
</dbReference>
<name>A0A1V0SCW9_9VIRU</name>
<dbReference type="PROSITE" id="PS51450">
    <property type="entry name" value="LRR"/>
    <property type="match status" value="1"/>
</dbReference>
<dbReference type="SUPFAM" id="SSF52058">
    <property type="entry name" value="L domain-like"/>
    <property type="match status" value="1"/>
</dbReference>
<evidence type="ECO:0000256" key="1">
    <source>
        <dbReference type="ARBA" id="ARBA00022614"/>
    </source>
</evidence>
<keyword evidence="2" id="KW-0677">Repeat</keyword>
<dbReference type="InterPro" id="IPR051071">
    <property type="entry name" value="LRR-bact_E3_ubiq_ligases"/>
</dbReference>
<gene>
    <name evidence="3" type="ORF">Indivirus_1_178</name>
</gene>